<evidence type="ECO:0000313" key="2">
    <source>
        <dbReference type="Proteomes" id="UP000188268"/>
    </source>
</evidence>
<protein>
    <submittedName>
        <fullName evidence="1">Uncharacterized protein</fullName>
    </submittedName>
</protein>
<dbReference type="AlphaFoldDB" id="A0A1R3GMV0"/>
<accession>A0A1R3GMV0</accession>
<dbReference type="EMBL" id="AWWV01013962">
    <property type="protein sequence ID" value="OMO59392.1"/>
    <property type="molecule type" value="Genomic_DNA"/>
</dbReference>
<dbReference type="Gramene" id="OMO59392">
    <property type="protein sequence ID" value="OMO59392"/>
    <property type="gene ID" value="CCACVL1_24862"/>
</dbReference>
<gene>
    <name evidence="1" type="ORF">CCACVL1_24862</name>
</gene>
<name>A0A1R3GMV0_COCAP</name>
<keyword evidence="2" id="KW-1185">Reference proteome</keyword>
<organism evidence="1 2">
    <name type="scientific">Corchorus capsularis</name>
    <name type="common">Jute</name>
    <dbReference type="NCBI Taxonomy" id="210143"/>
    <lineage>
        <taxon>Eukaryota</taxon>
        <taxon>Viridiplantae</taxon>
        <taxon>Streptophyta</taxon>
        <taxon>Embryophyta</taxon>
        <taxon>Tracheophyta</taxon>
        <taxon>Spermatophyta</taxon>
        <taxon>Magnoliopsida</taxon>
        <taxon>eudicotyledons</taxon>
        <taxon>Gunneridae</taxon>
        <taxon>Pentapetalae</taxon>
        <taxon>rosids</taxon>
        <taxon>malvids</taxon>
        <taxon>Malvales</taxon>
        <taxon>Malvaceae</taxon>
        <taxon>Grewioideae</taxon>
        <taxon>Apeibeae</taxon>
        <taxon>Corchorus</taxon>
    </lineage>
</organism>
<reference evidence="1 2" key="1">
    <citation type="submission" date="2013-09" db="EMBL/GenBank/DDBJ databases">
        <title>Corchorus capsularis genome sequencing.</title>
        <authorList>
            <person name="Alam M."/>
            <person name="Haque M.S."/>
            <person name="Islam M.S."/>
            <person name="Emdad E.M."/>
            <person name="Islam M.M."/>
            <person name="Ahmed B."/>
            <person name="Halim A."/>
            <person name="Hossen Q.M.M."/>
            <person name="Hossain M.Z."/>
            <person name="Ahmed R."/>
            <person name="Khan M.M."/>
            <person name="Islam R."/>
            <person name="Rashid M.M."/>
            <person name="Khan S.A."/>
            <person name="Rahman M.S."/>
            <person name="Alam M."/>
        </authorList>
    </citation>
    <scope>NUCLEOTIDE SEQUENCE [LARGE SCALE GENOMIC DNA]</scope>
    <source>
        <strain evidence="2">cv. CVL-1</strain>
        <tissue evidence="1">Whole seedling</tissue>
    </source>
</reference>
<sequence>MELTWRRVSWRGERWQRDLLSEGLYESEEGIGESENLFVREGRGRRNQGLMDAEVRERRLVREKVVKG</sequence>
<proteinExistence type="predicted"/>
<comment type="caution">
    <text evidence="1">The sequence shown here is derived from an EMBL/GenBank/DDBJ whole genome shotgun (WGS) entry which is preliminary data.</text>
</comment>
<evidence type="ECO:0000313" key="1">
    <source>
        <dbReference type="EMBL" id="OMO59392.1"/>
    </source>
</evidence>
<dbReference type="Proteomes" id="UP000188268">
    <property type="component" value="Unassembled WGS sequence"/>
</dbReference>